<dbReference type="Proteomes" id="UP000028712">
    <property type="component" value="Unassembled WGS sequence"/>
</dbReference>
<keyword evidence="5" id="KW-1185">Reference proteome</keyword>
<gene>
    <name evidence="3" type="ORF">B0A62_20985</name>
    <name evidence="2" type="ORF">IW20_20820</name>
</gene>
<keyword evidence="1" id="KW-0732">Signal</keyword>
<dbReference type="NCBIfam" id="TIGR03519">
    <property type="entry name" value="T9SS_PorP_fam"/>
    <property type="match status" value="1"/>
</dbReference>
<dbReference type="Proteomes" id="UP000198424">
    <property type="component" value="Unassembled WGS sequence"/>
</dbReference>
<sequence>MKKIFYIVTIVLLGIFDASAQQESQYTQYMYNTMTFNPGYTGSRDVVSAMGLYRTQWVGLDGAPKTMNFSIQSPLGYHGNGIGLNVVSDEIGPTKNTGVMLNYAYTIMGNNGDLKVSFGISGGFDNFVVDYSKLNIKNPEDPYLLGKESQFSPNVGAGVYVHTYNWYVGVSVPKLLKTDFFDDVSSSVYTTKSHFYGIAGYVFDLNPYLRFKPAVLAKFVSGAPIAVDVSANFLINNKFTLGAAYRVDASVSGLAGFQVTDGIQIGYAYDYETTNLGNYNSGSHEFFLRFDLFNKSNKRMINPRFF</sequence>
<reference evidence="2 4" key="1">
    <citation type="submission" date="2014-07" db="EMBL/GenBank/DDBJ databases">
        <title>Genome of Flavobacterium hydatis DSM 2063.</title>
        <authorList>
            <person name="Pipes S.E."/>
            <person name="Stropko S.J."/>
            <person name="Newman J.D."/>
        </authorList>
    </citation>
    <scope>NUCLEOTIDE SEQUENCE [LARGE SCALE GENOMIC DNA]</scope>
    <source>
        <strain evidence="2 4">DSM 2063</strain>
    </source>
</reference>
<dbReference type="AlphaFoldDB" id="A0A086A190"/>
<dbReference type="Pfam" id="PF11751">
    <property type="entry name" value="PorP_SprF"/>
    <property type="match status" value="1"/>
</dbReference>
<name>A0A086A190_FLAHY</name>
<dbReference type="eggNOG" id="COG3064">
    <property type="taxonomic scope" value="Bacteria"/>
</dbReference>
<dbReference type="InterPro" id="IPR019861">
    <property type="entry name" value="PorP/SprF_Bacteroidetes"/>
</dbReference>
<proteinExistence type="predicted"/>
<dbReference type="OrthoDB" id="1114455at2"/>
<dbReference type="STRING" id="991.IW20_20820"/>
<evidence type="ECO:0000313" key="3">
    <source>
        <dbReference type="EMBL" id="OXA89409.1"/>
    </source>
</evidence>
<protein>
    <submittedName>
        <fullName evidence="2">Membrane protein</fullName>
    </submittedName>
</protein>
<feature type="chain" id="PRO_5001802103" evidence="1">
    <location>
        <begin position="21"/>
        <end position="306"/>
    </location>
</feature>
<dbReference type="RefSeq" id="WP_035626749.1">
    <property type="nucleotide sequence ID" value="NZ_JBEWQG010000041.1"/>
</dbReference>
<reference evidence="3 5" key="2">
    <citation type="submission" date="2016-11" db="EMBL/GenBank/DDBJ databases">
        <title>Whole genomes of Flavobacteriaceae.</title>
        <authorList>
            <person name="Stine C."/>
            <person name="Li C."/>
            <person name="Tadesse D."/>
        </authorList>
    </citation>
    <scope>NUCLEOTIDE SEQUENCE [LARGE SCALE GENOMIC DNA]</scope>
    <source>
        <strain evidence="3 5">ATCC 29551</strain>
    </source>
</reference>
<evidence type="ECO:0000313" key="5">
    <source>
        <dbReference type="Proteomes" id="UP000198424"/>
    </source>
</evidence>
<organism evidence="2 4">
    <name type="scientific">Flavobacterium hydatis</name>
    <name type="common">Cytophaga aquatilis</name>
    <dbReference type="NCBI Taxonomy" id="991"/>
    <lineage>
        <taxon>Bacteria</taxon>
        <taxon>Pseudomonadati</taxon>
        <taxon>Bacteroidota</taxon>
        <taxon>Flavobacteriia</taxon>
        <taxon>Flavobacteriales</taxon>
        <taxon>Flavobacteriaceae</taxon>
        <taxon>Flavobacterium</taxon>
    </lineage>
</organism>
<comment type="caution">
    <text evidence="2">The sequence shown here is derived from an EMBL/GenBank/DDBJ whole genome shotgun (WGS) entry which is preliminary data.</text>
</comment>
<dbReference type="EMBL" id="MUGY01000031">
    <property type="protein sequence ID" value="OXA89409.1"/>
    <property type="molecule type" value="Genomic_DNA"/>
</dbReference>
<evidence type="ECO:0000256" key="1">
    <source>
        <dbReference type="SAM" id="SignalP"/>
    </source>
</evidence>
<evidence type="ECO:0000313" key="2">
    <source>
        <dbReference type="EMBL" id="KFF10454.1"/>
    </source>
</evidence>
<evidence type="ECO:0000313" key="4">
    <source>
        <dbReference type="Proteomes" id="UP000028712"/>
    </source>
</evidence>
<dbReference type="EMBL" id="JPRM01000039">
    <property type="protein sequence ID" value="KFF10454.1"/>
    <property type="molecule type" value="Genomic_DNA"/>
</dbReference>
<accession>A0A086A190</accession>
<feature type="signal peptide" evidence="1">
    <location>
        <begin position="1"/>
        <end position="20"/>
    </location>
</feature>